<dbReference type="CDD" id="cd06222">
    <property type="entry name" value="RNase_H_like"/>
    <property type="match status" value="1"/>
</dbReference>
<evidence type="ECO:0000313" key="3">
    <source>
        <dbReference type="Proteomes" id="UP000436088"/>
    </source>
</evidence>
<name>A0A6A2X324_HIBSY</name>
<evidence type="ECO:0000259" key="1">
    <source>
        <dbReference type="Pfam" id="PF13456"/>
    </source>
</evidence>
<organism evidence="2 3">
    <name type="scientific">Hibiscus syriacus</name>
    <name type="common">Rose of Sharon</name>
    <dbReference type="NCBI Taxonomy" id="106335"/>
    <lineage>
        <taxon>Eukaryota</taxon>
        <taxon>Viridiplantae</taxon>
        <taxon>Streptophyta</taxon>
        <taxon>Embryophyta</taxon>
        <taxon>Tracheophyta</taxon>
        <taxon>Spermatophyta</taxon>
        <taxon>Magnoliopsida</taxon>
        <taxon>eudicotyledons</taxon>
        <taxon>Gunneridae</taxon>
        <taxon>Pentapetalae</taxon>
        <taxon>rosids</taxon>
        <taxon>malvids</taxon>
        <taxon>Malvales</taxon>
        <taxon>Malvaceae</taxon>
        <taxon>Malvoideae</taxon>
        <taxon>Hibiscus</taxon>
    </lineage>
</organism>
<comment type="caution">
    <text evidence="2">The sequence shown here is derived from an EMBL/GenBank/DDBJ whole genome shotgun (WGS) entry which is preliminary data.</text>
</comment>
<dbReference type="EMBL" id="VEPZ02001534">
    <property type="protein sequence ID" value="KAE8669108.1"/>
    <property type="molecule type" value="Genomic_DNA"/>
</dbReference>
<dbReference type="Gene3D" id="3.30.420.10">
    <property type="entry name" value="Ribonuclease H-like superfamily/Ribonuclease H"/>
    <property type="match status" value="1"/>
</dbReference>
<dbReference type="InterPro" id="IPR044730">
    <property type="entry name" value="RNase_H-like_dom_plant"/>
</dbReference>
<dbReference type="Pfam" id="PF13456">
    <property type="entry name" value="RVT_3"/>
    <property type="match status" value="1"/>
</dbReference>
<feature type="domain" description="RNase H type-1" evidence="1">
    <location>
        <begin position="52"/>
        <end position="118"/>
    </location>
</feature>
<proteinExistence type="predicted"/>
<protein>
    <recommendedName>
        <fullName evidence="1">RNase H type-1 domain-containing protein</fullName>
    </recommendedName>
</protein>
<dbReference type="GO" id="GO:0003676">
    <property type="term" value="F:nucleic acid binding"/>
    <property type="evidence" value="ECO:0007669"/>
    <property type="project" value="InterPro"/>
</dbReference>
<sequence length="148" mass="16701">MVAAASSKTAGCSTSSFELMMKIRSYKFVNVLLCMNLHEAFIVILADARHFKLAWNDGFQDIEVELDNQEVVDTLNANPHIHETSLIRRIRKLLQNRWKVKLSYVRQEGNAAAKAIAHLEGNAGLGFTTLHECLLQCGIFLIWTKQAE</sequence>
<dbReference type="PANTHER" id="PTHR47723:SF13">
    <property type="entry name" value="PUTATIVE-RELATED"/>
    <property type="match status" value="1"/>
</dbReference>
<dbReference type="AlphaFoldDB" id="A0A6A2X324"/>
<reference evidence="2" key="1">
    <citation type="submission" date="2019-09" db="EMBL/GenBank/DDBJ databases">
        <title>Draft genome information of white flower Hibiscus syriacus.</title>
        <authorList>
            <person name="Kim Y.-M."/>
        </authorList>
    </citation>
    <scope>NUCLEOTIDE SEQUENCE [LARGE SCALE GENOMIC DNA]</scope>
    <source>
        <strain evidence="2">YM2019G1</strain>
    </source>
</reference>
<accession>A0A6A2X324</accession>
<evidence type="ECO:0000313" key="2">
    <source>
        <dbReference type="EMBL" id="KAE8669108.1"/>
    </source>
</evidence>
<keyword evidence="3" id="KW-1185">Reference proteome</keyword>
<dbReference type="Proteomes" id="UP000436088">
    <property type="component" value="Unassembled WGS sequence"/>
</dbReference>
<dbReference type="PANTHER" id="PTHR47723">
    <property type="entry name" value="OS05G0353850 PROTEIN"/>
    <property type="match status" value="1"/>
</dbReference>
<dbReference type="InterPro" id="IPR002156">
    <property type="entry name" value="RNaseH_domain"/>
</dbReference>
<dbReference type="InterPro" id="IPR053151">
    <property type="entry name" value="RNase_H-like"/>
</dbReference>
<gene>
    <name evidence="2" type="ORF">F3Y22_tig00112255pilonHSYRG00021</name>
</gene>
<dbReference type="InterPro" id="IPR036397">
    <property type="entry name" value="RNaseH_sf"/>
</dbReference>
<dbReference type="GO" id="GO:0004523">
    <property type="term" value="F:RNA-DNA hybrid ribonuclease activity"/>
    <property type="evidence" value="ECO:0007669"/>
    <property type="project" value="InterPro"/>
</dbReference>